<dbReference type="Proteomes" id="UP000251714">
    <property type="component" value="Unassembled WGS sequence"/>
</dbReference>
<evidence type="ECO:0000313" key="2">
    <source>
        <dbReference type="Proteomes" id="UP000251714"/>
    </source>
</evidence>
<dbReference type="EMBL" id="PKMI01000015">
    <property type="protein sequence ID" value="RBA18073.1"/>
    <property type="molecule type" value="Genomic_DNA"/>
</dbReference>
<protein>
    <submittedName>
        <fullName evidence="1">Uncharacterized protein</fullName>
    </submittedName>
</protein>
<reference evidence="1 2" key="1">
    <citation type="submission" date="2017-12" db="EMBL/GenBank/DDBJ databases">
        <title>Genome sequence of the mycotoxigenic crop pathogen Fusarium proliferatum, strain ITEM 2341 from Date Palm.</title>
        <authorList>
            <person name="Almiman B.F."/>
            <person name="Shittu T.A."/>
            <person name="Muthumeenakshi S."/>
            <person name="Baroncelli R."/>
            <person name="Sreenivasaprasada S."/>
        </authorList>
    </citation>
    <scope>NUCLEOTIDE SEQUENCE [LARGE SCALE GENOMIC DNA]</scope>
    <source>
        <strain evidence="1 2">ITEM 2341</strain>
    </source>
</reference>
<proteinExistence type="predicted"/>
<name>A0A365NBA2_GIBIN</name>
<sequence length="595" mass="66192">MNRSSQYPFDTRPSGFRHHFLPPPYTSRRFATRHYRSSSCPVTEAEIYQDSIQQTRLSNQVLSAGNMSAPSAPGPDETNHYYYGLPSRPRLVARTNFADEWKNIKGVEYAPKKVLGTVGRHPIAGLWNDSTGLLRRSIIEALIGLDWSAIDILRVGSETDELKTCPVVFFISVRPHSTSFATGYAIASRCLEILRSHSIDDVHVEMKESDVQRSASIPQQAPIDSPKLSSGPLTVYSNAEALWSDFLGVSIANLKEPYRSGTKCVYLRQKNTENVFALTCRHVVLSLEGAEYNFEDNDRDSPSEPIIQPGDRALNHQKTLVSGQIENIESMVKSVNNSLKLSPNEKQHQTDVLRSKLPRWKEAKRHLEALTEPAARIIGHVFYSPHHAGSTANSGAPRLRDWALIQLHQNKHSTPLAHLQNRMRVGRTDEFHDKLSNAAAVEKMPSYPQLPLDPGRETASLLQQTIPEEEMFSPREEAASLDDPAILVFLYGASSELSIGLANKVKSVLREPADNFSYLTEEWCIIGQRFRNDAYRVPFSAKGDSGSCLVDNLGRVGGVLTGGGGLHDGFDVSYAAPMVWILKDIASCKFDVELL</sequence>
<comment type="caution">
    <text evidence="1">The sequence shown here is derived from an EMBL/GenBank/DDBJ whole genome shotgun (WGS) entry which is preliminary data.</text>
</comment>
<evidence type="ECO:0000313" key="1">
    <source>
        <dbReference type="EMBL" id="RBA18073.1"/>
    </source>
</evidence>
<dbReference type="AlphaFoldDB" id="A0A365NBA2"/>
<accession>A0A365NBA2</accession>
<gene>
    <name evidence="1" type="ORF">FPRO05_11091</name>
</gene>
<organism evidence="1 2">
    <name type="scientific">Gibberella intermedia</name>
    <name type="common">Bulb rot disease fungus</name>
    <name type="synonym">Fusarium proliferatum</name>
    <dbReference type="NCBI Taxonomy" id="948311"/>
    <lineage>
        <taxon>Eukaryota</taxon>
        <taxon>Fungi</taxon>
        <taxon>Dikarya</taxon>
        <taxon>Ascomycota</taxon>
        <taxon>Pezizomycotina</taxon>
        <taxon>Sordariomycetes</taxon>
        <taxon>Hypocreomycetidae</taxon>
        <taxon>Hypocreales</taxon>
        <taxon>Nectriaceae</taxon>
        <taxon>Fusarium</taxon>
        <taxon>Fusarium fujikuroi species complex</taxon>
    </lineage>
</organism>